<dbReference type="CDD" id="cd09170">
    <property type="entry name" value="PLDc_Nuc"/>
    <property type="match status" value="1"/>
</dbReference>
<dbReference type="EC" id="3.1.4.4" evidence="3"/>
<protein>
    <recommendedName>
        <fullName evidence="3">phospholipase D</fullName>
        <ecNumber evidence="3">3.1.4.4</ecNumber>
    </recommendedName>
</protein>
<dbReference type="GO" id="GO:0016042">
    <property type="term" value="P:lipid catabolic process"/>
    <property type="evidence" value="ECO:0007669"/>
    <property type="project" value="UniProtKB-KW"/>
</dbReference>
<dbReference type="EMBL" id="UGYN01000003">
    <property type="protein sequence ID" value="SUJ85243.1"/>
    <property type="molecule type" value="Genomic_DNA"/>
</dbReference>
<dbReference type="InterPro" id="IPR051406">
    <property type="entry name" value="PLD_domain"/>
</dbReference>
<dbReference type="GO" id="GO:0016891">
    <property type="term" value="F:RNA endonuclease activity producing 5'-phosphomonoesters, hydrolytic mechanism"/>
    <property type="evidence" value="ECO:0007669"/>
    <property type="project" value="TreeGrafter"/>
</dbReference>
<evidence type="ECO:0000256" key="1">
    <source>
        <dbReference type="ARBA" id="ARBA00000798"/>
    </source>
</evidence>
<dbReference type="PANTHER" id="PTHR43856:SF1">
    <property type="entry name" value="MITOCHONDRIAL CARDIOLIPIN HYDROLASE"/>
    <property type="match status" value="1"/>
</dbReference>
<dbReference type="PANTHER" id="PTHR43856">
    <property type="entry name" value="CARDIOLIPIN HYDROLASE"/>
    <property type="match status" value="1"/>
</dbReference>
<keyword evidence="4 8" id="KW-0378">Hydrolase</keyword>
<accession>A0A380D8Z3</accession>
<evidence type="ECO:0000256" key="3">
    <source>
        <dbReference type="ARBA" id="ARBA00012027"/>
    </source>
</evidence>
<reference evidence="8 9" key="1">
    <citation type="submission" date="2018-06" db="EMBL/GenBank/DDBJ databases">
        <authorList>
            <consortium name="Pathogen Informatics"/>
            <person name="Doyle S."/>
        </authorList>
    </citation>
    <scope>NUCLEOTIDE SEQUENCE [LARGE SCALE GENOMIC DNA]</scope>
    <source>
        <strain evidence="8 9">NCTC11544</strain>
    </source>
</reference>
<dbReference type="GO" id="GO:0004630">
    <property type="term" value="F:phospholipase D activity"/>
    <property type="evidence" value="ECO:0007669"/>
    <property type="project" value="UniProtKB-EC"/>
</dbReference>
<dbReference type="InterPro" id="IPR001736">
    <property type="entry name" value="PLipase_D/transphosphatidylase"/>
</dbReference>
<evidence type="ECO:0000256" key="5">
    <source>
        <dbReference type="ARBA" id="ARBA00022963"/>
    </source>
</evidence>
<dbReference type="Gene3D" id="3.30.870.10">
    <property type="entry name" value="Endonuclease Chain A"/>
    <property type="match status" value="1"/>
</dbReference>
<proteinExistence type="inferred from homology"/>
<comment type="similarity">
    <text evidence="2">Belongs to the phospholipase D family.</text>
</comment>
<gene>
    <name evidence="8" type="primary">pld</name>
    <name evidence="8" type="ORF">NCTC11544_05865</name>
</gene>
<keyword evidence="6" id="KW-0443">Lipid metabolism</keyword>
<name>A0A380D8Z3_9GAMM</name>
<feature type="domain" description="PLD phosphodiesterase" evidence="7">
    <location>
        <begin position="112"/>
        <end position="139"/>
    </location>
</feature>
<dbReference type="SUPFAM" id="SSF56024">
    <property type="entry name" value="Phospholipase D/nuclease"/>
    <property type="match status" value="1"/>
</dbReference>
<dbReference type="AlphaFoldDB" id="A0A380D8Z3"/>
<dbReference type="PROSITE" id="PS50035">
    <property type="entry name" value="PLD"/>
    <property type="match status" value="1"/>
</dbReference>
<dbReference type="InterPro" id="IPR025202">
    <property type="entry name" value="PLD-like_dom"/>
</dbReference>
<sequence length="178" mass="19751">MQRSVIRPLTLAWLLAVPFVSLPVKASPTFSVGFSPSHSAKAAVLDVINQAQQTLNVEAYSFTDKGIARALLAAKKRGVTVRIIADRKANSDNYTAVTFMANSGLNVRLNDKYAIFHNKIILADGHTLQTGSYNYSSSADKRNAENVLVVRNQPQLVTVYQQEFERLWLESQPLPPNY</sequence>
<dbReference type="RefSeq" id="WP_115185042.1">
    <property type="nucleotide sequence ID" value="NZ_CAMKUF010000009.1"/>
</dbReference>
<dbReference type="Pfam" id="PF13091">
    <property type="entry name" value="PLDc_2"/>
    <property type="match status" value="1"/>
</dbReference>
<evidence type="ECO:0000256" key="6">
    <source>
        <dbReference type="ARBA" id="ARBA00023098"/>
    </source>
</evidence>
<keyword evidence="5" id="KW-0442">Lipid degradation</keyword>
<evidence type="ECO:0000313" key="8">
    <source>
        <dbReference type="EMBL" id="SUJ85243.1"/>
    </source>
</evidence>
<evidence type="ECO:0000256" key="4">
    <source>
        <dbReference type="ARBA" id="ARBA00022801"/>
    </source>
</evidence>
<dbReference type="GO" id="GO:0006793">
    <property type="term" value="P:phosphorus metabolic process"/>
    <property type="evidence" value="ECO:0007669"/>
    <property type="project" value="UniProtKB-ARBA"/>
</dbReference>
<evidence type="ECO:0000259" key="7">
    <source>
        <dbReference type="PROSITE" id="PS50035"/>
    </source>
</evidence>
<evidence type="ECO:0000313" key="9">
    <source>
        <dbReference type="Proteomes" id="UP000255529"/>
    </source>
</evidence>
<evidence type="ECO:0000256" key="2">
    <source>
        <dbReference type="ARBA" id="ARBA00008664"/>
    </source>
</evidence>
<organism evidence="8 9">
    <name type="scientific">Serratia quinivorans</name>
    <dbReference type="NCBI Taxonomy" id="137545"/>
    <lineage>
        <taxon>Bacteria</taxon>
        <taxon>Pseudomonadati</taxon>
        <taxon>Pseudomonadota</taxon>
        <taxon>Gammaproteobacteria</taxon>
        <taxon>Enterobacterales</taxon>
        <taxon>Yersiniaceae</taxon>
        <taxon>Serratia</taxon>
    </lineage>
</organism>
<comment type="catalytic activity">
    <reaction evidence="1">
        <text>a 1,2-diacyl-sn-glycero-3-phosphocholine + H2O = a 1,2-diacyl-sn-glycero-3-phosphate + choline + H(+)</text>
        <dbReference type="Rhea" id="RHEA:14445"/>
        <dbReference type="ChEBI" id="CHEBI:15354"/>
        <dbReference type="ChEBI" id="CHEBI:15377"/>
        <dbReference type="ChEBI" id="CHEBI:15378"/>
        <dbReference type="ChEBI" id="CHEBI:57643"/>
        <dbReference type="ChEBI" id="CHEBI:58608"/>
        <dbReference type="EC" id="3.1.4.4"/>
    </reaction>
</comment>
<dbReference type="Proteomes" id="UP000255529">
    <property type="component" value="Unassembled WGS sequence"/>
</dbReference>